<dbReference type="RefSeq" id="WP_188176301.1">
    <property type="nucleotide sequence ID" value="NZ_JACVVD010000007.1"/>
</dbReference>
<dbReference type="Pfam" id="PF02368">
    <property type="entry name" value="Big_2"/>
    <property type="match status" value="1"/>
</dbReference>
<dbReference type="Proteomes" id="UP000650466">
    <property type="component" value="Unassembled WGS sequence"/>
</dbReference>
<accession>A0A926QK77</accession>
<feature type="region of interest" description="Disordered" evidence="1">
    <location>
        <begin position="279"/>
        <end position="300"/>
    </location>
</feature>
<dbReference type="SUPFAM" id="SSF49373">
    <property type="entry name" value="Invasin/intimin cell-adhesion fragments"/>
    <property type="match status" value="2"/>
</dbReference>
<dbReference type="SMART" id="SM00635">
    <property type="entry name" value="BID_2"/>
    <property type="match status" value="2"/>
</dbReference>
<dbReference type="Gene3D" id="2.60.120.430">
    <property type="entry name" value="Galactose-binding lectin"/>
    <property type="match status" value="3"/>
</dbReference>
<dbReference type="AlphaFoldDB" id="A0A926QK77"/>
<dbReference type="InterPro" id="IPR008964">
    <property type="entry name" value="Invasin/intimin_cell_adhesion"/>
</dbReference>
<dbReference type="Gene3D" id="2.60.40.1080">
    <property type="match status" value="2"/>
</dbReference>
<dbReference type="EMBL" id="JACVVD010000007">
    <property type="protein sequence ID" value="MBD0382526.1"/>
    <property type="molecule type" value="Genomic_DNA"/>
</dbReference>
<dbReference type="InterPro" id="IPR003343">
    <property type="entry name" value="Big_2"/>
</dbReference>
<keyword evidence="4" id="KW-1185">Reference proteome</keyword>
<reference evidence="3" key="1">
    <citation type="submission" date="2020-09" db="EMBL/GenBank/DDBJ databases">
        <title>Draft Genome Sequence of Paenibacillus sp. WST5.</title>
        <authorList>
            <person name="Bao Z."/>
        </authorList>
    </citation>
    <scope>NUCLEOTIDE SEQUENCE</scope>
    <source>
        <strain evidence="3">WST5</strain>
    </source>
</reference>
<feature type="compositionally biased region" description="Pro residues" evidence="1">
    <location>
        <begin position="282"/>
        <end position="295"/>
    </location>
</feature>
<dbReference type="Gene3D" id="3.20.20.80">
    <property type="entry name" value="Glycosidases"/>
    <property type="match status" value="1"/>
</dbReference>
<organism evidence="3 4">
    <name type="scientific">Paenibacillus sedimenti</name>
    <dbReference type="NCBI Taxonomy" id="2770274"/>
    <lineage>
        <taxon>Bacteria</taxon>
        <taxon>Bacillati</taxon>
        <taxon>Bacillota</taxon>
        <taxon>Bacilli</taxon>
        <taxon>Bacillales</taxon>
        <taxon>Paenibacillaceae</taxon>
        <taxon>Paenibacillus</taxon>
    </lineage>
</organism>
<evidence type="ECO:0000313" key="4">
    <source>
        <dbReference type="Proteomes" id="UP000650466"/>
    </source>
</evidence>
<protein>
    <submittedName>
        <fullName evidence="3">Ig-like domain-containing protein</fullName>
    </submittedName>
</protein>
<feature type="domain" description="BIG2" evidence="2">
    <location>
        <begin position="454"/>
        <end position="534"/>
    </location>
</feature>
<gene>
    <name evidence="3" type="ORF">ICC18_20620</name>
</gene>
<evidence type="ECO:0000313" key="3">
    <source>
        <dbReference type="EMBL" id="MBD0382526.1"/>
    </source>
</evidence>
<dbReference type="InterPro" id="IPR024745">
    <property type="entry name" value="GH44_cat"/>
</dbReference>
<evidence type="ECO:0000259" key="2">
    <source>
        <dbReference type="SMART" id="SM00635"/>
    </source>
</evidence>
<evidence type="ECO:0000256" key="1">
    <source>
        <dbReference type="SAM" id="MobiDB-lite"/>
    </source>
</evidence>
<proteinExistence type="predicted"/>
<dbReference type="Pfam" id="PF12891">
    <property type="entry name" value="Glyco_hydro_44"/>
    <property type="match status" value="1"/>
</dbReference>
<comment type="caution">
    <text evidence="3">The sequence shown here is derived from an EMBL/GenBank/DDBJ whole genome shotgun (WGS) entry which is preliminary data.</text>
</comment>
<dbReference type="SUPFAM" id="SSF51445">
    <property type="entry name" value="(Trans)glycosidases"/>
    <property type="match status" value="1"/>
</dbReference>
<name>A0A926QK77_9BACL</name>
<sequence>MKHQSYRARRRLRHIVASGLAYALLFSGILPGAQPVQVAEAAAASTKLVVYDDGLRNSFADYSWAAHKLTQTSVIHAGTTAIQMMPDGDGALYLYKDRIISLKDYPLLEFWVHGGTAGGQNLDLGIQSGGQRVATVALNTLLPEGKLTAGKWQKVQVDLTTLAIPNQIYDGIMLQGTTTGSQPVLYIDDISLVQDIRLDSINLTPNTVSLKKGDQQSVTATAAYTDGSSVAVSDSAVWQSEHPETATVERGQLTAVQAGTTVVTATYGGKSASMTVTVTEPAPSPGPTPTPPPAQDGPGLSVYNDQLHESFQDYSWAQHDLNDTANVHTGTKAISFDPSNDGGLYLYKGDGPVTVKDYEKLEFWVHGGAEGGQQVDLKFNAGGETVAKVDIGGLLDGGRIPAGQWAKASITLADIGLKENLFDALLFHGAVSSAQPSLYIDDIRLLPKYVAPPQLVETVLSQYQLVLKPGDTSKLQLTANYNNGTSKDASAAAAWTSSDPSVLAVQGGTLSALKQGVAKVTASLDGVSSSAYVAVTDVTPIPMYTDALTDGYSDWSWGTRDFANATQAYAGTRSVSFAARGYEGIWVHKNEEPFETAQTYGLRFHVYGGGSGGQKLKVLLMDGRNFAADYEMDNVLPQGGLPAGQWVEATVKLADLGMTTPSFDGIVIQAWGEHDQGTVYFDNIEILKNANVINLPNPDLPKVSVTIDQQADRRAVSPDIFGVNFEDTPTENGSQLKFPFKRWGGNQMTRYNWELDTTNRGGDWYFLNVPYETNASGKTLSDQFIEQSIADKTKVLLQVPTIGWTPKSRDISWSFSIQKYGQQAGNECDYHEAWCRKDAGNGLKPDRTHVTGNDPTDTSKQVGPEFIGRWIDKLKQKYGNNVRNYALDNEPALWGYSHWDVHPQMTNYDEIWNYTVNYGSMIKAKDPGANVYGPVAWGWCEYFYSAKDGCYSGGEDMKSHGDKPFLEWYLSQVSEYQKQKNVRLVDYLDIHYYPAEADVAFSSDESPAMTKRRFNSLKSLYDPAFQDASSWIQEPVNLIPRMRDIIQRNAPDTKLAITEYNFGDGTGIGSGLAQAEALAIFAREGVDVATRWGALLANTPLEDAFKLYINYDGQGSKVEGDAVKTVSSNIDAVGAYTIVSPQGKKFVLLFNKDTAPRTAEVKADTSLDGTASIYRFDAKQRLQASGNAQVDDGMLSIQLPARSASLVVIP</sequence>
<feature type="domain" description="BIG2" evidence="2">
    <location>
        <begin position="197"/>
        <end position="277"/>
    </location>
</feature>
<dbReference type="InterPro" id="IPR017853">
    <property type="entry name" value="GH"/>
</dbReference>